<reference evidence="4 5" key="1">
    <citation type="submission" date="2020-08" db="EMBL/GenBank/DDBJ databases">
        <title>Genomic Encyclopedia of Type Strains, Phase III (KMG-III): the genomes of soil and plant-associated and newly described type strains.</title>
        <authorList>
            <person name="Whitman W."/>
        </authorList>
    </citation>
    <scope>NUCLEOTIDE SEQUENCE [LARGE SCALE GENOMIC DNA]</scope>
    <source>
        <strain evidence="4 5">CECT 8803</strain>
    </source>
</reference>
<dbReference type="SFLD" id="SFLDS00003">
    <property type="entry name" value="Haloacid_Dehalogenase"/>
    <property type="match status" value="1"/>
</dbReference>
<dbReference type="Gene3D" id="3.40.50.1000">
    <property type="entry name" value="HAD superfamily/HAD-like"/>
    <property type="match status" value="1"/>
</dbReference>
<evidence type="ECO:0000256" key="1">
    <source>
        <dbReference type="ARBA" id="ARBA00008106"/>
    </source>
</evidence>
<gene>
    <name evidence="4" type="ORF">FHR98_000732</name>
</gene>
<evidence type="ECO:0000256" key="2">
    <source>
        <dbReference type="ARBA" id="ARBA00022801"/>
    </source>
</evidence>
<dbReference type="InterPro" id="IPR036412">
    <property type="entry name" value="HAD-like_sf"/>
</dbReference>
<sequence length="232" mass="25899">MNTEVNSTPWGQIKACVFDAYGTLFDVHSAAARLAEELGPNKDSISNLWRQKQLEYTWLRSLMKEHVDFWKITGDALDFALESHGVQNPQFRAQLMELYLKLEAYPEVPACLQRLQAAGIATAVLSNGEPKMMAAAIEFAGLGQSLDYALSVEEVGVYKPDSRVYQMAVDRLGVTRQEICFVSSNTWDATAAAHFGFQVAWLNRFNRLWDKLPGTPKAVISTLDDLPVPVRA</sequence>
<dbReference type="PANTHER" id="PTHR43316:SF3">
    <property type="entry name" value="HALOACID DEHALOGENASE, TYPE II (AFU_ORTHOLOGUE AFUA_2G07750)-RELATED"/>
    <property type="match status" value="1"/>
</dbReference>
<name>A0A839SRW9_9PROT</name>
<dbReference type="NCBIfam" id="TIGR01493">
    <property type="entry name" value="HAD-SF-IA-v2"/>
    <property type="match status" value="1"/>
</dbReference>
<dbReference type="Proteomes" id="UP000581135">
    <property type="component" value="Unassembled WGS sequence"/>
</dbReference>
<proteinExistence type="inferred from homology"/>
<dbReference type="InterPro" id="IPR006439">
    <property type="entry name" value="HAD-SF_hydro_IA"/>
</dbReference>
<evidence type="ECO:0000313" key="5">
    <source>
        <dbReference type="Proteomes" id="UP000581135"/>
    </source>
</evidence>
<dbReference type="SFLD" id="SFLDG01129">
    <property type="entry name" value="C1.5:_HAD__Beta-PGM__Phosphata"/>
    <property type="match status" value="1"/>
</dbReference>
<dbReference type="EMBL" id="JACHXA010000002">
    <property type="protein sequence ID" value="MBB3064460.1"/>
    <property type="molecule type" value="Genomic_DNA"/>
</dbReference>
<keyword evidence="5" id="KW-1185">Reference proteome</keyword>
<dbReference type="GO" id="GO:0018784">
    <property type="term" value="F:(S)-2-haloacid dehalogenase activity"/>
    <property type="evidence" value="ECO:0007669"/>
    <property type="project" value="UniProtKB-UniRule"/>
</dbReference>
<comment type="caution">
    <text evidence="4">The sequence shown here is derived from an EMBL/GenBank/DDBJ whole genome shotgun (WGS) entry which is preliminary data.</text>
</comment>
<accession>A0A839SRW9</accession>
<dbReference type="InterPro" id="IPR023198">
    <property type="entry name" value="PGP-like_dom2"/>
</dbReference>
<dbReference type="InterPro" id="IPR051540">
    <property type="entry name" value="S-2-haloacid_dehalogenase"/>
</dbReference>
<dbReference type="Gene3D" id="1.10.150.240">
    <property type="entry name" value="Putative phosphatase, domain 2"/>
    <property type="match status" value="1"/>
</dbReference>
<comment type="similarity">
    <text evidence="1 3">Belongs to the HAD-like hydrolase superfamily. S-2-haloalkanoic acid dehalogenase family.</text>
</comment>
<dbReference type="SFLD" id="SFLDF00045">
    <property type="entry name" value="2-haloacid_dehalogenase"/>
    <property type="match status" value="1"/>
</dbReference>
<comment type="catalytic activity">
    <reaction evidence="3">
        <text>an (S)-2-haloacid + H2O = a (2R)-2-hydroxycarboxylate + a halide anion + H(+)</text>
        <dbReference type="Rhea" id="RHEA:11192"/>
        <dbReference type="ChEBI" id="CHEBI:15377"/>
        <dbReference type="ChEBI" id="CHEBI:15378"/>
        <dbReference type="ChEBI" id="CHEBI:16042"/>
        <dbReference type="ChEBI" id="CHEBI:58314"/>
        <dbReference type="ChEBI" id="CHEBI:137405"/>
        <dbReference type="EC" id="3.8.1.2"/>
    </reaction>
</comment>
<dbReference type="AlphaFoldDB" id="A0A839SRW9"/>
<dbReference type="CDD" id="cd02588">
    <property type="entry name" value="HAD_L2-DEX"/>
    <property type="match status" value="1"/>
</dbReference>
<dbReference type="InterPro" id="IPR006328">
    <property type="entry name" value="2-HAD"/>
</dbReference>
<keyword evidence="2 3" id="KW-0378">Hydrolase</keyword>
<dbReference type="SUPFAM" id="SSF56784">
    <property type="entry name" value="HAD-like"/>
    <property type="match status" value="1"/>
</dbReference>
<organism evidence="4 5">
    <name type="scientific">Limibacillus halophilus</name>
    <dbReference type="NCBI Taxonomy" id="1579333"/>
    <lineage>
        <taxon>Bacteria</taxon>
        <taxon>Pseudomonadati</taxon>
        <taxon>Pseudomonadota</taxon>
        <taxon>Alphaproteobacteria</taxon>
        <taxon>Rhodospirillales</taxon>
        <taxon>Rhodovibrionaceae</taxon>
        <taxon>Limibacillus</taxon>
    </lineage>
</organism>
<dbReference type="InterPro" id="IPR023214">
    <property type="entry name" value="HAD_sf"/>
</dbReference>
<dbReference type="PRINTS" id="PR00413">
    <property type="entry name" value="HADHALOGNASE"/>
</dbReference>
<dbReference type="Pfam" id="PF00702">
    <property type="entry name" value="Hydrolase"/>
    <property type="match status" value="1"/>
</dbReference>
<dbReference type="PANTHER" id="PTHR43316">
    <property type="entry name" value="HYDROLASE, HALOACID DELAHOGENASE-RELATED"/>
    <property type="match status" value="1"/>
</dbReference>
<dbReference type="EC" id="3.8.1.2" evidence="3"/>
<dbReference type="NCBIfam" id="TIGR01428">
    <property type="entry name" value="HAD_type_II"/>
    <property type="match status" value="1"/>
</dbReference>
<evidence type="ECO:0000313" key="4">
    <source>
        <dbReference type="EMBL" id="MBB3064460.1"/>
    </source>
</evidence>
<evidence type="ECO:0000256" key="3">
    <source>
        <dbReference type="RuleBase" id="RU368077"/>
    </source>
</evidence>
<protein>
    <recommendedName>
        <fullName evidence="3">(S)-2-haloacid dehalogenase</fullName>
        <ecNumber evidence="3">3.8.1.2</ecNumber>
    </recommendedName>
    <alternativeName>
        <fullName evidence="3">2-haloalkanoic acid dehalogenase</fullName>
    </alternativeName>
    <alternativeName>
        <fullName evidence="3">Halocarboxylic acid halidohydrolase</fullName>
    </alternativeName>
    <alternativeName>
        <fullName evidence="3">L-2-haloacid dehalogenase</fullName>
    </alternativeName>
</protein>
<dbReference type="RefSeq" id="WP_183415286.1">
    <property type="nucleotide sequence ID" value="NZ_JACHXA010000002.1"/>
</dbReference>
<dbReference type="SFLD" id="SFLDG01135">
    <property type="entry name" value="C1.5.6:_HAD__Beta-PGM__Phospha"/>
    <property type="match status" value="1"/>
</dbReference>
<comment type="function">
    <text evidence="3">Catalyzes the hydrolytic dehalogenation of small (S)-2-haloalkanoic acids to yield the corresponding (R)-2-hydroxyalkanoic acids.</text>
</comment>